<dbReference type="GO" id="GO:0061133">
    <property type="term" value="F:endopeptidase activator activity"/>
    <property type="evidence" value="ECO:0007669"/>
    <property type="project" value="TreeGrafter"/>
</dbReference>
<dbReference type="InterPro" id="IPR036997">
    <property type="entry name" value="PA28_C_sf"/>
</dbReference>
<dbReference type="PANTHER" id="PTHR10660">
    <property type="entry name" value="PROTEASOME REGULATOR PA28"/>
    <property type="match status" value="1"/>
</dbReference>
<dbReference type="GO" id="GO:2000045">
    <property type="term" value="P:regulation of G1/S transition of mitotic cell cycle"/>
    <property type="evidence" value="ECO:0007669"/>
    <property type="project" value="TreeGrafter"/>
</dbReference>
<name>B0CR90_LACBS</name>
<dbReference type="HOGENOM" id="CLU_062515_1_0_1"/>
<evidence type="ECO:0000256" key="3">
    <source>
        <dbReference type="SAM" id="MobiDB-lite"/>
    </source>
</evidence>
<organism evidence="6">
    <name type="scientific">Laccaria bicolor (strain S238N-H82 / ATCC MYA-4686)</name>
    <name type="common">Bicoloured deceiver</name>
    <name type="synonym">Laccaria laccata var. bicolor</name>
    <dbReference type="NCBI Taxonomy" id="486041"/>
    <lineage>
        <taxon>Eukaryota</taxon>
        <taxon>Fungi</taxon>
        <taxon>Dikarya</taxon>
        <taxon>Basidiomycota</taxon>
        <taxon>Agaricomycotina</taxon>
        <taxon>Agaricomycetes</taxon>
        <taxon>Agaricomycetidae</taxon>
        <taxon>Agaricales</taxon>
        <taxon>Agaricineae</taxon>
        <taxon>Hydnangiaceae</taxon>
        <taxon>Laccaria</taxon>
    </lineage>
</organism>
<keyword evidence="2 5" id="KW-0647">Proteasome</keyword>
<evidence type="ECO:0000256" key="1">
    <source>
        <dbReference type="ARBA" id="ARBA00005883"/>
    </source>
</evidence>
<accession>B0CR90</accession>
<dbReference type="GO" id="GO:0061136">
    <property type="term" value="P:regulation of proteasomal protein catabolic process"/>
    <property type="evidence" value="ECO:0007669"/>
    <property type="project" value="TreeGrafter"/>
</dbReference>
<gene>
    <name evidence="5" type="ORF">LACBIDRAFT_301065</name>
</gene>
<dbReference type="AlphaFoldDB" id="B0CR90"/>
<sequence>MIQTTFFDIPSTDTTIYPPPVPISNDVTYEASFKKRKRSSEGGGGDEHARVSNDSTGARFPQLVHSNSHIQNVHEIIKRQCEDLVTLTVRFLIRGSFGKVYVSSFQDQVKLWVTLAIPKIEDGDNFGVQVQEEVLGELQRAQESAFNLRDTARQDYLARAKICSKLIKYPNVEDYSLALKEHDDKQQYLANQHLRDIRNMYATLTDVLHKNISKVDVPLFVYVLAIILSLWLKRSVHQKQTIPQDCTSFESDCL</sequence>
<protein>
    <submittedName>
        <fullName evidence="5">Proteasome activator</fullName>
    </submittedName>
</protein>
<dbReference type="GO" id="GO:0005654">
    <property type="term" value="C:nucleoplasm"/>
    <property type="evidence" value="ECO:0007669"/>
    <property type="project" value="TreeGrafter"/>
</dbReference>
<comment type="similarity">
    <text evidence="1">Belongs to the PA28 family.</text>
</comment>
<dbReference type="RefSeq" id="XP_001873986.1">
    <property type="nucleotide sequence ID" value="XM_001873951.1"/>
</dbReference>
<dbReference type="InterPro" id="IPR009077">
    <property type="entry name" value="Proteasome_activ_PA28"/>
</dbReference>
<feature type="domain" description="Proteasome activator PA28 C-terminal" evidence="4">
    <location>
        <begin position="106"/>
        <end position="218"/>
    </location>
</feature>
<dbReference type="Pfam" id="PF02252">
    <property type="entry name" value="PA28_C"/>
    <property type="match status" value="1"/>
</dbReference>
<dbReference type="InterPro" id="IPR036252">
    <property type="entry name" value="Proteasome_activ_sf"/>
</dbReference>
<keyword evidence="6" id="KW-1185">Reference proteome</keyword>
<evidence type="ECO:0000256" key="2">
    <source>
        <dbReference type="ARBA" id="ARBA00022942"/>
    </source>
</evidence>
<reference evidence="5 6" key="1">
    <citation type="journal article" date="2008" name="Nature">
        <title>The genome of Laccaria bicolor provides insights into mycorrhizal symbiosis.</title>
        <authorList>
            <person name="Martin F."/>
            <person name="Aerts A."/>
            <person name="Ahren D."/>
            <person name="Brun A."/>
            <person name="Danchin E.G.J."/>
            <person name="Duchaussoy F."/>
            <person name="Gibon J."/>
            <person name="Kohler A."/>
            <person name="Lindquist E."/>
            <person name="Pereda V."/>
            <person name="Salamov A."/>
            <person name="Shapiro H.J."/>
            <person name="Wuyts J."/>
            <person name="Blaudez D."/>
            <person name="Buee M."/>
            <person name="Brokstein P."/>
            <person name="Canbaeck B."/>
            <person name="Cohen D."/>
            <person name="Courty P.E."/>
            <person name="Coutinho P.M."/>
            <person name="Delaruelle C."/>
            <person name="Detter J.C."/>
            <person name="Deveau A."/>
            <person name="DiFazio S."/>
            <person name="Duplessis S."/>
            <person name="Fraissinet-Tachet L."/>
            <person name="Lucic E."/>
            <person name="Frey-Klett P."/>
            <person name="Fourrey C."/>
            <person name="Feussner I."/>
            <person name="Gay G."/>
            <person name="Grimwood J."/>
            <person name="Hoegger P.J."/>
            <person name="Jain P."/>
            <person name="Kilaru S."/>
            <person name="Labbe J."/>
            <person name="Lin Y.C."/>
            <person name="Legue V."/>
            <person name="Le Tacon F."/>
            <person name="Marmeisse R."/>
            <person name="Melayah D."/>
            <person name="Montanini B."/>
            <person name="Muratet M."/>
            <person name="Nehls U."/>
            <person name="Niculita-Hirzel H."/>
            <person name="Oudot-Le Secq M.P."/>
            <person name="Peter M."/>
            <person name="Quesneville H."/>
            <person name="Rajashekar B."/>
            <person name="Reich M."/>
            <person name="Rouhier N."/>
            <person name="Schmutz J."/>
            <person name="Yin T."/>
            <person name="Chalot M."/>
            <person name="Henrissat B."/>
            <person name="Kuees U."/>
            <person name="Lucas S."/>
            <person name="Van de Peer Y."/>
            <person name="Podila G.K."/>
            <person name="Polle A."/>
            <person name="Pukkila P.J."/>
            <person name="Richardson P.M."/>
            <person name="Rouze P."/>
            <person name="Sanders I.R."/>
            <person name="Stajich J.E."/>
            <person name="Tunlid A."/>
            <person name="Tuskan G."/>
            <person name="Grigoriev I.V."/>
        </authorList>
    </citation>
    <scope>NUCLEOTIDE SEQUENCE [LARGE SCALE GENOMIC DNA]</scope>
    <source>
        <strain evidence="6">S238N-H82 / ATCC MYA-4686</strain>
    </source>
</reference>
<dbReference type="KEGG" id="lbc:LACBIDRAFT_301065"/>
<evidence type="ECO:0000259" key="4">
    <source>
        <dbReference type="Pfam" id="PF02252"/>
    </source>
</evidence>
<dbReference type="InterPro" id="IPR003186">
    <property type="entry name" value="PA28_C"/>
</dbReference>
<dbReference type="EMBL" id="DS547091">
    <property type="protein sequence ID" value="EDR15778.1"/>
    <property type="molecule type" value="Genomic_DNA"/>
</dbReference>
<dbReference type="InParanoid" id="B0CR90"/>
<dbReference type="GeneID" id="6069898"/>
<dbReference type="GO" id="GO:0008537">
    <property type="term" value="C:proteasome activator complex"/>
    <property type="evidence" value="ECO:0007669"/>
    <property type="project" value="InterPro"/>
</dbReference>
<dbReference type="Proteomes" id="UP000001194">
    <property type="component" value="Unassembled WGS sequence"/>
</dbReference>
<dbReference type="SUPFAM" id="SSF47216">
    <property type="entry name" value="Proteasome activator"/>
    <property type="match status" value="1"/>
</dbReference>
<proteinExistence type="inferred from homology"/>
<evidence type="ECO:0000313" key="5">
    <source>
        <dbReference type="EMBL" id="EDR15778.1"/>
    </source>
</evidence>
<dbReference type="FunFam" id="1.20.120.180:FF:000002">
    <property type="entry name" value="Proteasome activator complex subunit 1"/>
    <property type="match status" value="1"/>
</dbReference>
<dbReference type="GO" id="GO:0005737">
    <property type="term" value="C:cytoplasm"/>
    <property type="evidence" value="ECO:0007669"/>
    <property type="project" value="TreeGrafter"/>
</dbReference>
<dbReference type="PANTHER" id="PTHR10660:SF2">
    <property type="entry name" value="LD45860P"/>
    <property type="match status" value="1"/>
</dbReference>
<dbReference type="Gene3D" id="1.20.120.180">
    <property type="entry name" value="Proteasome activator pa28, C-terminal domain"/>
    <property type="match status" value="1"/>
</dbReference>
<dbReference type="OrthoDB" id="6591885at2759"/>
<feature type="region of interest" description="Disordered" evidence="3">
    <location>
        <begin position="34"/>
        <end position="54"/>
    </location>
</feature>
<dbReference type="STRING" id="486041.B0CR90"/>
<evidence type="ECO:0000313" key="6">
    <source>
        <dbReference type="Proteomes" id="UP000001194"/>
    </source>
</evidence>